<proteinExistence type="predicted"/>
<protein>
    <recommendedName>
        <fullName evidence="1">JmjC domain-containing protein</fullName>
    </recommendedName>
</protein>
<evidence type="ECO:0000313" key="3">
    <source>
        <dbReference type="Proteomes" id="UP000253083"/>
    </source>
</evidence>
<evidence type="ECO:0000313" key="2">
    <source>
        <dbReference type="EMBL" id="RBP49937.1"/>
    </source>
</evidence>
<dbReference type="InParanoid" id="A0A395JII1"/>
<sequence length="398" mass="44025">MLLPKGDLNDFWDRALHETQCLQRAALIKDQFDCQAFGETVALEVISQLCQIDDSGLKAGARVYVDGAETSQSTFSVGETPLPAESLFDWLKRRFVEQGFCTIVNYANVCSEAYTQAVAELLVPLVPQLKSLGCAYPFIEPGLFLGDYDKTPFGIHIDKAELVSVLHVHLGPGSKRMTVWPASHSEFAGKNNILHNISGHLNTGKTYLIEAGDAFFLPAGSHYHIGENQSLSLSLTIAIHNSQNNQRKAVKQMLKRHGESGENASRADLQRELQELIDHQACRRHSNRYLPRCLLSGLKSPLVLKGRIQKTAPFEISLTAAADDGQSTVYARGYKLREKASIEAHALIHDINNGQRIDVETWLNNQVDPLERVAQESLIRELLAVHAITLAPLSKAAQ</sequence>
<dbReference type="PROSITE" id="PS51184">
    <property type="entry name" value="JMJC"/>
    <property type="match status" value="1"/>
</dbReference>
<feature type="domain" description="JmjC" evidence="1">
    <location>
        <begin position="110"/>
        <end position="254"/>
    </location>
</feature>
<evidence type="ECO:0000259" key="1">
    <source>
        <dbReference type="PROSITE" id="PS51184"/>
    </source>
</evidence>
<dbReference type="SUPFAM" id="SSF51197">
    <property type="entry name" value="Clavaminate synthase-like"/>
    <property type="match status" value="1"/>
</dbReference>
<dbReference type="RefSeq" id="WP_113954920.1">
    <property type="nucleotide sequence ID" value="NZ_QNRT01000003.1"/>
</dbReference>
<comment type="caution">
    <text evidence="2">The sequence shown here is derived from an EMBL/GenBank/DDBJ whole genome shotgun (WGS) entry which is preliminary data.</text>
</comment>
<dbReference type="OrthoDB" id="4518480at2"/>
<name>A0A395JII1_9GAMM</name>
<dbReference type="Gene3D" id="2.60.120.650">
    <property type="entry name" value="Cupin"/>
    <property type="match status" value="1"/>
</dbReference>
<keyword evidence="3" id="KW-1185">Reference proteome</keyword>
<gene>
    <name evidence="2" type="ORF">DFR28_103369</name>
</gene>
<dbReference type="AlphaFoldDB" id="A0A395JII1"/>
<organism evidence="2 3">
    <name type="scientific">Arenicella xantha</name>
    <dbReference type="NCBI Taxonomy" id="644221"/>
    <lineage>
        <taxon>Bacteria</taxon>
        <taxon>Pseudomonadati</taxon>
        <taxon>Pseudomonadota</taxon>
        <taxon>Gammaproteobacteria</taxon>
        <taxon>Arenicellales</taxon>
        <taxon>Arenicellaceae</taxon>
        <taxon>Arenicella</taxon>
    </lineage>
</organism>
<accession>A0A395JII1</accession>
<reference evidence="2 3" key="1">
    <citation type="submission" date="2018-06" db="EMBL/GenBank/DDBJ databases">
        <title>Genomic Encyclopedia of Type Strains, Phase IV (KMG-IV): sequencing the most valuable type-strain genomes for metagenomic binning, comparative biology and taxonomic classification.</title>
        <authorList>
            <person name="Goeker M."/>
        </authorList>
    </citation>
    <scope>NUCLEOTIDE SEQUENCE [LARGE SCALE GENOMIC DNA]</scope>
    <source>
        <strain evidence="2 3">DSM 24032</strain>
    </source>
</reference>
<dbReference type="EMBL" id="QNRT01000003">
    <property type="protein sequence ID" value="RBP49937.1"/>
    <property type="molecule type" value="Genomic_DNA"/>
</dbReference>
<dbReference type="Proteomes" id="UP000253083">
    <property type="component" value="Unassembled WGS sequence"/>
</dbReference>
<dbReference type="InterPro" id="IPR003347">
    <property type="entry name" value="JmjC_dom"/>
</dbReference>